<proteinExistence type="predicted"/>
<accession>A0ABT8F373</accession>
<name>A0ABT8F373_9BACT</name>
<reference evidence="2" key="1">
    <citation type="submission" date="2023-06" db="EMBL/GenBank/DDBJ databases">
        <title>Cytophagales bacterium Strain LB-30, isolated from soil.</title>
        <authorList>
            <person name="Liu B."/>
        </authorList>
    </citation>
    <scope>NUCLEOTIDE SEQUENCE</scope>
    <source>
        <strain evidence="2">LB-30</strain>
    </source>
</reference>
<dbReference type="InterPro" id="IPR001279">
    <property type="entry name" value="Metallo-B-lactamas"/>
</dbReference>
<dbReference type="RefSeq" id="WP_320003431.1">
    <property type="nucleotide sequence ID" value="NZ_JAUHJS010000002.1"/>
</dbReference>
<dbReference type="CDD" id="cd16279">
    <property type="entry name" value="metallo-hydrolase-like_MBL-fold"/>
    <property type="match status" value="1"/>
</dbReference>
<dbReference type="SMART" id="SM00849">
    <property type="entry name" value="Lactamase_B"/>
    <property type="match status" value="1"/>
</dbReference>
<dbReference type="Pfam" id="PF12706">
    <property type="entry name" value="Lactamase_B_2"/>
    <property type="match status" value="1"/>
</dbReference>
<dbReference type="PANTHER" id="PTHR42663">
    <property type="entry name" value="HYDROLASE C777.06C-RELATED-RELATED"/>
    <property type="match status" value="1"/>
</dbReference>
<protein>
    <submittedName>
        <fullName evidence="2">MBL fold metallo-hydrolase</fullName>
    </submittedName>
</protein>
<feature type="domain" description="Metallo-beta-lactamase" evidence="1">
    <location>
        <begin position="34"/>
        <end position="223"/>
    </location>
</feature>
<evidence type="ECO:0000313" key="3">
    <source>
        <dbReference type="Proteomes" id="UP001168552"/>
    </source>
</evidence>
<dbReference type="PANTHER" id="PTHR42663:SF6">
    <property type="entry name" value="HYDROLASE C777.06C-RELATED"/>
    <property type="match status" value="1"/>
</dbReference>
<dbReference type="SUPFAM" id="SSF56281">
    <property type="entry name" value="Metallo-hydrolase/oxidoreductase"/>
    <property type="match status" value="1"/>
</dbReference>
<keyword evidence="3" id="KW-1185">Reference proteome</keyword>
<dbReference type="InterPro" id="IPR036866">
    <property type="entry name" value="RibonucZ/Hydroxyglut_hydro"/>
</dbReference>
<evidence type="ECO:0000259" key="1">
    <source>
        <dbReference type="SMART" id="SM00849"/>
    </source>
</evidence>
<gene>
    <name evidence="2" type="ORF">QWY31_05305</name>
</gene>
<sequence length="255" mass="29139">MKVTFLGTGTSQGVPVIACECAVCQSLDYRDKRLRSSVHIQTDTQSLIIDSGPDFRQQVLRAHIKSLDALLFTHAHKDHTAGMDDIRAYNFLHQKDIPIYAEEKVIEQLKQEFAYIFHEHKYPGIPRVATRAIVNEPFQIEQDTIIPIQVYHYKLPVFGFRIKDFTYITDANLIPEEEKEKIKGSKVLVLNALQIEPHISHFTLEQAIALAEELGAEQTYFTHISHKLGMHKKVELNLPKGIALAYDGLEIEIKH</sequence>
<evidence type="ECO:0000313" key="2">
    <source>
        <dbReference type="EMBL" id="MDN4164907.1"/>
    </source>
</evidence>
<comment type="caution">
    <text evidence="2">The sequence shown here is derived from an EMBL/GenBank/DDBJ whole genome shotgun (WGS) entry which is preliminary data.</text>
</comment>
<dbReference type="EMBL" id="JAUHJS010000002">
    <property type="protein sequence ID" value="MDN4164907.1"/>
    <property type="molecule type" value="Genomic_DNA"/>
</dbReference>
<dbReference type="Proteomes" id="UP001168552">
    <property type="component" value="Unassembled WGS sequence"/>
</dbReference>
<organism evidence="2 3">
    <name type="scientific">Shiella aurantiaca</name>
    <dbReference type="NCBI Taxonomy" id="3058365"/>
    <lineage>
        <taxon>Bacteria</taxon>
        <taxon>Pseudomonadati</taxon>
        <taxon>Bacteroidota</taxon>
        <taxon>Cytophagia</taxon>
        <taxon>Cytophagales</taxon>
        <taxon>Shiellaceae</taxon>
        <taxon>Shiella</taxon>
    </lineage>
</organism>
<dbReference type="Gene3D" id="3.60.15.10">
    <property type="entry name" value="Ribonuclease Z/Hydroxyacylglutathione hydrolase-like"/>
    <property type="match status" value="1"/>
</dbReference>